<geneLocation type="plasmid" evidence="4 5">
    <name>pdjl-6-5</name>
</geneLocation>
<dbReference type="InterPro" id="IPR005814">
    <property type="entry name" value="Aminotrans_3"/>
</dbReference>
<keyword evidence="4" id="KW-0808">Transferase</keyword>
<proteinExistence type="inferred from homology"/>
<reference evidence="5" key="1">
    <citation type="journal article" date="2022" name="Environ. Microbiol.">
        <title>Functional analysis, diversity, and distribution of carbendazim hydrolases MheI and CbmA, responsible for the initial step in carbendazim degradation.</title>
        <authorList>
            <person name="Zhang M."/>
            <person name="Bai X."/>
            <person name="Li Q."/>
            <person name="Zhang L."/>
            <person name="Zhu Q."/>
            <person name="Gao S."/>
            <person name="Ke Z."/>
            <person name="Jiang M."/>
            <person name="Hu J."/>
            <person name="Qiu J."/>
            <person name="Hong Q."/>
        </authorList>
    </citation>
    <scope>NUCLEOTIDE SEQUENCE [LARGE SCALE GENOMIC DNA]</scope>
    <source>
        <strain evidence="5">djl-6</strain>
    </source>
</reference>
<dbReference type="EMBL" id="CP096568">
    <property type="protein sequence ID" value="UPU47051.1"/>
    <property type="molecule type" value="Genomic_DNA"/>
</dbReference>
<dbReference type="InterPro" id="IPR015421">
    <property type="entry name" value="PyrdxlP-dep_Trfase_major"/>
</dbReference>
<dbReference type="Proteomes" id="UP000831484">
    <property type="component" value="Plasmid pdjl-6-5"/>
</dbReference>
<dbReference type="PANTHER" id="PTHR43713:SF3">
    <property type="entry name" value="GLUTAMATE-1-SEMIALDEHYDE 2,1-AMINOMUTASE 1, CHLOROPLASTIC-RELATED"/>
    <property type="match status" value="1"/>
</dbReference>
<dbReference type="GO" id="GO:0030170">
    <property type="term" value="F:pyridoxal phosphate binding"/>
    <property type="evidence" value="ECO:0007669"/>
    <property type="project" value="InterPro"/>
</dbReference>
<dbReference type="AlphaFoldDB" id="A0AB38RP99"/>
<dbReference type="Gene3D" id="3.40.640.10">
    <property type="entry name" value="Type I PLP-dependent aspartate aminotransferase-like (Major domain)"/>
    <property type="match status" value="1"/>
</dbReference>
<organism evidence="4 5">
    <name type="scientific">Rhodococcus qingshengii JCM 15477</name>
    <dbReference type="NCBI Taxonomy" id="1303681"/>
    <lineage>
        <taxon>Bacteria</taxon>
        <taxon>Bacillati</taxon>
        <taxon>Actinomycetota</taxon>
        <taxon>Actinomycetes</taxon>
        <taxon>Mycobacteriales</taxon>
        <taxon>Nocardiaceae</taxon>
        <taxon>Rhodococcus</taxon>
        <taxon>Rhodococcus erythropolis group</taxon>
    </lineage>
</organism>
<dbReference type="SUPFAM" id="SSF53383">
    <property type="entry name" value="PLP-dependent transferases"/>
    <property type="match status" value="1"/>
</dbReference>
<dbReference type="GO" id="GO:0008483">
    <property type="term" value="F:transaminase activity"/>
    <property type="evidence" value="ECO:0007669"/>
    <property type="project" value="UniProtKB-KW"/>
</dbReference>
<sequence>MPDTDDHQLYQRAVAVMPGGSTRSTLFVAPHPPYAVSGKGAEITDVNGHVVIDCNNNYTSLIHGHADPEILQIVSEVAAEGTAFGLPTRYEVEMAETLRARTDGIEQWRFCNSGTEAVMMLIRAARAYTGRDVIVRFAGSYHGTYDAVVSPQAQGVPAAVSETIVEVPQGDIDAVEQALIHHRGRVAAVLIDLMPNRAGLVPARVDDVARLADLTREHGALLAVDEVITFRLEHGGLHTRYGLNPDLISLGKVIGGGFAVGAIGGRAEILSSFSPLSDGAVAWGGTFSANPVTMAAGLAALRRFSPSAVRELNDRGEALRTRLRDNGVDANGSGSLIRLIDDNPRALWWKLYEAGVLTGTNGLLALSTAMTDEHLDAIGDAVITVRNQMSD</sequence>
<comment type="cofactor">
    <cofactor evidence="1">
        <name>pyridoxal 5'-phosphate</name>
        <dbReference type="ChEBI" id="CHEBI:597326"/>
    </cofactor>
</comment>
<dbReference type="Pfam" id="PF00202">
    <property type="entry name" value="Aminotran_3"/>
    <property type="match status" value="1"/>
</dbReference>
<evidence type="ECO:0000313" key="4">
    <source>
        <dbReference type="EMBL" id="UPU47051.1"/>
    </source>
</evidence>
<keyword evidence="2 3" id="KW-0663">Pyridoxal phosphate</keyword>
<dbReference type="PANTHER" id="PTHR43713">
    <property type="entry name" value="GLUTAMATE-1-SEMIALDEHYDE 2,1-AMINOMUTASE"/>
    <property type="match status" value="1"/>
</dbReference>
<keyword evidence="4" id="KW-0032">Aminotransferase</keyword>
<name>A0AB38RP99_RHOSG</name>
<evidence type="ECO:0000256" key="2">
    <source>
        <dbReference type="ARBA" id="ARBA00022898"/>
    </source>
</evidence>
<comment type="similarity">
    <text evidence="3">Belongs to the class-III pyridoxal-phosphate-dependent aminotransferase family.</text>
</comment>
<accession>A0AB38RP99</accession>
<evidence type="ECO:0000256" key="3">
    <source>
        <dbReference type="RuleBase" id="RU003560"/>
    </source>
</evidence>
<dbReference type="RefSeq" id="WP_076949037.1">
    <property type="nucleotide sequence ID" value="NZ_CP096568.1"/>
</dbReference>
<protein>
    <submittedName>
        <fullName evidence="4">Aminotransferase class III-fold pyridoxal phosphate-dependent enzyme</fullName>
    </submittedName>
</protein>
<gene>
    <name evidence="4" type="ORF">M0639_33795</name>
</gene>
<dbReference type="Gene3D" id="3.90.1150.10">
    <property type="entry name" value="Aspartate Aminotransferase, domain 1"/>
    <property type="match status" value="1"/>
</dbReference>
<dbReference type="InterPro" id="IPR015424">
    <property type="entry name" value="PyrdxlP-dep_Trfase"/>
</dbReference>
<keyword evidence="4" id="KW-0614">Plasmid</keyword>
<evidence type="ECO:0000313" key="5">
    <source>
        <dbReference type="Proteomes" id="UP000831484"/>
    </source>
</evidence>
<keyword evidence="5" id="KW-1185">Reference proteome</keyword>
<dbReference type="InterPro" id="IPR015422">
    <property type="entry name" value="PyrdxlP-dep_Trfase_small"/>
</dbReference>
<evidence type="ECO:0000256" key="1">
    <source>
        <dbReference type="ARBA" id="ARBA00001933"/>
    </source>
</evidence>